<dbReference type="Proteomes" id="UP001596422">
    <property type="component" value="Unassembled WGS sequence"/>
</dbReference>
<reference evidence="2" key="1">
    <citation type="journal article" date="2019" name="Int. J. Syst. Evol. Microbiol.">
        <title>The Global Catalogue of Microorganisms (GCM) 10K type strain sequencing project: providing services to taxonomists for standard genome sequencing and annotation.</title>
        <authorList>
            <consortium name="The Broad Institute Genomics Platform"/>
            <consortium name="The Broad Institute Genome Sequencing Center for Infectious Disease"/>
            <person name="Wu L."/>
            <person name="Ma J."/>
        </authorList>
    </citation>
    <scope>NUCLEOTIDE SEQUENCE [LARGE SCALE GENOMIC DNA]</scope>
    <source>
        <strain evidence="2">NBRC 111756</strain>
    </source>
</reference>
<dbReference type="EMBL" id="JBHSWE010000001">
    <property type="protein sequence ID" value="MFC6669077.1"/>
    <property type="molecule type" value="Genomic_DNA"/>
</dbReference>
<protein>
    <recommendedName>
        <fullName evidence="3">Transposase DDE domain-containing protein</fullName>
    </recommendedName>
</protein>
<proteinExistence type="predicted"/>
<accession>A0ABW1ZU54</accession>
<organism evidence="1 2">
    <name type="scientific">Marinobacterium aestuariivivens</name>
    <dbReference type="NCBI Taxonomy" id="1698799"/>
    <lineage>
        <taxon>Bacteria</taxon>
        <taxon>Pseudomonadati</taxon>
        <taxon>Pseudomonadota</taxon>
        <taxon>Gammaproteobacteria</taxon>
        <taxon>Oceanospirillales</taxon>
        <taxon>Oceanospirillaceae</taxon>
        <taxon>Marinobacterium</taxon>
    </lineage>
</organism>
<sequence length="82" mass="9043">MGFEDALRCALRHPAMECQCGFTRSAILHDLPAGLSLAVDTCATPASDRKSNNRFKRGSLFILDQYCIGMMKGSGFQTERDI</sequence>
<evidence type="ECO:0000313" key="2">
    <source>
        <dbReference type="Proteomes" id="UP001596422"/>
    </source>
</evidence>
<name>A0ABW1ZU54_9GAMM</name>
<evidence type="ECO:0008006" key="3">
    <source>
        <dbReference type="Google" id="ProtNLM"/>
    </source>
</evidence>
<evidence type="ECO:0000313" key="1">
    <source>
        <dbReference type="EMBL" id="MFC6669077.1"/>
    </source>
</evidence>
<gene>
    <name evidence="1" type="ORF">ACFQDL_02330</name>
</gene>
<comment type="caution">
    <text evidence="1">The sequence shown here is derived from an EMBL/GenBank/DDBJ whole genome shotgun (WGS) entry which is preliminary data.</text>
</comment>
<keyword evidence="2" id="KW-1185">Reference proteome</keyword>
<dbReference type="RefSeq" id="WP_379907623.1">
    <property type="nucleotide sequence ID" value="NZ_JBHSWE010000001.1"/>
</dbReference>